<evidence type="ECO:0000256" key="6">
    <source>
        <dbReference type="PROSITE-ProRule" id="PRU00433"/>
    </source>
</evidence>
<protein>
    <submittedName>
        <fullName evidence="9">Cytochrome c family protein</fullName>
    </submittedName>
</protein>
<keyword evidence="5 6" id="KW-0408">Iron</keyword>
<keyword evidence="1" id="KW-0813">Transport</keyword>
<dbReference type="PROSITE" id="PS51007">
    <property type="entry name" value="CYTC"/>
    <property type="match status" value="1"/>
</dbReference>
<name>A0A109BKV6_HYPSL</name>
<keyword evidence="7" id="KW-0732">Signal</keyword>
<dbReference type="GO" id="GO:0020037">
    <property type="term" value="F:heme binding"/>
    <property type="evidence" value="ECO:0007669"/>
    <property type="project" value="InterPro"/>
</dbReference>
<feature type="domain" description="Cytochrome c" evidence="8">
    <location>
        <begin position="185"/>
        <end position="273"/>
    </location>
</feature>
<gene>
    <name evidence="9" type="ORF">APY04_1017</name>
</gene>
<dbReference type="Pfam" id="PF13442">
    <property type="entry name" value="Cytochrome_CBB3"/>
    <property type="match status" value="1"/>
</dbReference>
<dbReference type="PATRIC" id="fig|121290.4.peg.895"/>
<evidence type="ECO:0000256" key="5">
    <source>
        <dbReference type="ARBA" id="ARBA00023004"/>
    </source>
</evidence>
<proteinExistence type="predicted"/>
<evidence type="ECO:0000256" key="4">
    <source>
        <dbReference type="ARBA" id="ARBA00022982"/>
    </source>
</evidence>
<dbReference type="PANTHER" id="PTHR37823:SF1">
    <property type="entry name" value="CYTOCHROME C-553-LIKE"/>
    <property type="match status" value="1"/>
</dbReference>
<keyword evidence="3 6" id="KW-0479">Metal-binding</keyword>
<keyword evidence="4" id="KW-0249">Electron transport</keyword>
<organism evidence="9 10">
    <name type="scientific">Hyphomicrobium sulfonivorans</name>
    <dbReference type="NCBI Taxonomy" id="121290"/>
    <lineage>
        <taxon>Bacteria</taxon>
        <taxon>Pseudomonadati</taxon>
        <taxon>Pseudomonadota</taxon>
        <taxon>Alphaproteobacteria</taxon>
        <taxon>Hyphomicrobiales</taxon>
        <taxon>Hyphomicrobiaceae</taxon>
        <taxon>Hyphomicrobium</taxon>
    </lineage>
</organism>
<dbReference type="GO" id="GO:0009055">
    <property type="term" value="F:electron transfer activity"/>
    <property type="evidence" value="ECO:0007669"/>
    <property type="project" value="InterPro"/>
</dbReference>
<dbReference type="STRING" id="121290.APY04_1017"/>
<evidence type="ECO:0000256" key="7">
    <source>
        <dbReference type="SAM" id="SignalP"/>
    </source>
</evidence>
<dbReference type="OrthoDB" id="5728201at2"/>
<evidence type="ECO:0000313" key="9">
    <source>
        <dbReference type="EMBL" id="KWT70340.1"/>
    </source>
</evidence>
<dbReference type="PANTHER" id="PTHR37823">
    <property type="entry name" value="CYTOCHROME C-553-LIKE"/>
    <property type="match status" value="1"/>
</dbReference>
<dbReference type="AlphaFoldDB" id="A0A109BKV6"/>
<dbReference type="RefSeq" id="WP_068460294.1">
    <property type="nucleotide sequence ID" value="NZ_LMTR01000032.1"/>
</dbReference>
<keyword evidence="10" id="KW-1185">Reference proteome</keyword>
<accession>A0A109BKV6</accession>
<sequence length="275" mass="29693">MRHLLTVWTLLLLLSVASFAAERAPATLNVAIGDSVQRYTADELLARRDATAITVPDDVSYGRTMHYRAVPLLALVGDSAAGKFDTLEVKASDGFASQLPLDLVRKGAAGGSVAWLAVEDPREPWPALPGKTTSAGPFYLVWQYPERSGIGSEQWPYAAASITAVASPALRWPQMTVAETLPADAPARHGQQVFTVQCMPCHRMKDAGVSDVGPDLGTPMNPTQYLTPSGLRALIRDPKAVRTWPAQQMPAFDEGKLSEADLDALIAYLDHMAER</sequence>
<feature type="signal peptide" evidence="7">
    <location>
        <begin position="1"/>
        <end position="20"/>
    </location>
</feature>
<dbReference type="SUPFAM" id="SSF46626">
    <property type="entry name" value="Cytochrome c"/>
    <property type="match status" value="1"/>
</dbReference>
<evidence type="ECO:0000313" key="10">
    <source>
        <dbReference type="Proteomes" id="UP000059074"/>
    </source>
</evidence>
<comment type="caution">
    <text evidence="9">The sequence shown here is derived from an EMBL/GenBank/DDBJ whole genome shotgun (WGS) entry which is preliminary data.</text>
</comment>
<keyword evidence="2 6" id="KW-0349">Heme</keyword>
<dbReference type="InterPro" id="IPR036909">
    <property type="entry name" value="Cyt_c-like_dom_sf"/>
</dbReference>
<evidence type="ECO:0000256" key="2">
    <source>
        <dbReference type="ARBA" id="ARBA00022617"/>
    </source>
</evidence>
<dbReference type="Gene3D" id="1.10.760.10">
    <property type="entry name" value="Cytochrome c-like domain"/>
    <property type="match status" value="1"/>
</dbReference>
<evidence type="ECO:0000256" key="1">
    <source>
        <dbReference type="ARBA" id="ARBA00022448"/>
    </source>
</evidence>
<dbReference type="InterPro" id="IPR051811">
    <property type="entry name" value="Cytochrome_c550/c551-like"/>
</dbReference>
<reference evidence="9 10" key="1">
    <citation type="submission" date="2015-10" db="EMBL/GenBank/DDBJ databases">
        <title>Transcriptomic analysis of a linuron degrading triple-species bacterial consortium.</title>
        <authorList>
            <person name="Albers P."/>
        </authorList>
    </citation>
    <scope>NUCLEOTIDE SEQUENCE [LARGE SCALE GENOMIC DNA]</scope>
    <source>
        <strain evidence="9 10">WDL6</strain>
    </source>
</reference>
<feature type="chain" id="PRO_5007132676" evidence="7">
    <location>
        <begin position="21"/>
        <end position="275"/>
    </location>
</feature>
<dbReference type="Proteomes" id="UP000059074">
    <property type="component" value="Unassembled WGS sequence"/>
</dbReference>
<dbReference type="InterPro" id="IPR009056">
    <property type="entry name" value="Cyt_c-like_dom"/>
</dbReference>
<dbReference type="GO" id="GO:0046872">
    <property type="term" value="F:metal ion binding"/>
    <property type="evidence" value="ECO:0007669"/>
    <property type="project" value="UniProtKB-KW"/>
</dbReference>
<dbReference type="EMBL" id="LMTR01000032">
    <property type="protein sequence ID" value="KWT70340.1"/>
    <property type="molecule type" value="Genomic_DNA"/>
</dbReference>
<evidence type="ECO:0000256" key="3">
    <source>
        <dbReference type="ARBA" id="ARBA00022723"/>
    </source>
</evidence>
<evidence type="ECO:0000259" key="8">
    <source>
        <dbReference type="PROSITE" id="PS51007"/>
    </source>
</evidence>